<dbReference type="Proteomes" id="UP000429523">
    <property type="component" value="Unassembled WGS sequence"/>
</dbReference>
<evidence type="ECO:0000313" key="5">
    <source>
        <dbReference type="EMBL" id="KAE9233335.1"/>
    </source>
</evidence>
<evidence type="ECO:0000313" key="9">
    <source>
        <dbReference type="Proteomes" id="UP000476176"/>
    </source>
</evidence>
<dbReference type="EMBL" id="QXFZ01001121">
    <property type="protein sequence ID" value="KAE9096542.1"/>
    <property type="molecule type" value="Genomic_DNA"/>
</dbReference>
<dbReference type="Proteomes" id="UP000440367">
    <property type="component" value="Unassembled WGS sequence"/>
</dbReference>
<dbReference type="AlphaFoldDB" id="A0A6A3RG29"/>
<evidence type="ECO:0000313" key="3">
    <source>
        <dbReference type="EMBL" id="KAE9109006.1"/>
    </source>
</evidence>
<dbReference type="EMBL" id="QXGF01000701">
    <property type="protein sequence ID" value="KAE8936632.1"/>
    <property type="molecule type" value="Genomic_DNA"/>
</dbReference>
<name>A0A6A3RG29_9STRA</name>
<accession>A0A6A3RG29</accession>
<sequence>MVFNVNAGMQCVLNTEWTEGLADAIAPGGRF</sequence>
<gene>
    <name evidence="5" type="ORF">PF002_g12102</name>
    <name evidence="4" type="ORF">PF004_g10866</name>
    <name evidence="3" type="ORF">PF007_g12429</name>
    <name evidence="2" type="ORF">PF007_g16962</name>
    <name evidence="1" type="ORF">PF009_g13455</name>
</gene>
<protein>
    <submittedName>
        <fullName evidence="2">Uncharacterized protein</fullName>
    </submittedName>
</protein>
<comment type="caution">
    <text evidence="2">The sequence shown here is derived from an EMBL/GenBank/DDBJ whole genome shotgun (WGS) entry which is preliminary data.</text>
</comment>
<dbReference type="EMBL" id="QXGD01000574">
    <property type="protein sequence ID" value="KAE9233335.1"/>
    <property type="molecule type" value="Genomic_DNA"/>
</dbReference>
<evidence type="ECO:0000313" key="2">
    <source>
        <dbReference type="EMBL" id="KAE9096542.1"/>
    </source>
</evidence>
<dbReference type="EMBL" id="QXFZ01000653">
    <property type="protein sequence ID" value="KAE9109006.1"/>
    <property type="molecule type" value="Genomic_DNA"/>
</dbReference>
<reference evidence="6 7" key="1">
    <citation type="submission" date="2018-08" db="EMBL/GenBank/DDBJ databases">
        <title>Genomic investigation of the strawberry pathogen Phytophthora fragariae indicates pathogenicity is determined by transcriptional variation in three key races.</title>
        <authorList>
            <person name="Adams T.M."/>
            <person name="Armitage A.D."/>
            <person name="Sobczyk M.K."/>
            <person name="Bates H.J."/>
            <person name="Dunwell J.M."/>
            <person name="Nellist C.F."/>
            <person name="Harrison R.J."/>
        </authorList>
    </citation>
    <scope>NUCLEOTIDE SEQUENCE [LARGE SCALE GENOMIC DNA]</scope>
    <source>
        <strain evidence="5 7">BC-1</strain>
        <strain evidence="4 9">BC-23</strain>
        <strain evidence="2 8">NOV-71</strain>
        <strain evidence="1 6">NOV-9</strain>
    </source>
</reference>
<evidence type="ECO:0000313" key="8">
    <source>
        <dbReference type="Proteomes" id="UP000441208"/>
    </source>
</evidence>
<organism evidence="2 8">
    <name type="scientific">Phytophthora fragariae</name>
    <dbReference type="NCBI Taxonomy" id="53985"/>
    <lineage>
        <taxon>Eukaryota</taxon>
        <taxon>Sar</taxon>
        <taxon>Stramenopiles</taxon>
        <taxon>Oomycota</taxon>
        <taxon>Peronosporomycetes</taxon>
        <taxon>Peronosporales</taxon>
        <taxon>Peronosporaceae</taxon>
        <taxon>Phytophthora</taxon>
    </lineage>
</organism>
<evidence type="ECO:0000313" key="6">
    <source>
        <dbReference type="Proteomes" id="UP000429523"/>
    </source>
</evidence>
<evidence type="ECO:0000313" key="1">
    <source>
        <dbReference type="EMBL" id="KAE8936632.1"/>
    </source>
</evidence>
<dbReference type="Proteomes" id="UP000441208">
    <property type="component" value="Unassembled WGS sequence"/>
</dbReference>
<evidence type="ECO:0000313" key="4">
    <source>
        <dbReference type="EMBL" id="KAE9229147.1"/>
    </source>
</evidence>
<evidence type="ECO:0000313" key="7">
    <source>
        <dbReference type="Proteomes" id="UP000440367"/>
    </source>
</evidence>
<proteinExistence type="predicted"/>
<dbReference type="Proteomes" id="UP000476176">
    <property type="component" value="Unassembled WGS sequence"/>
</dbReference>
<dbReference type="EMBL" id="QXGC01000575">
    <property type="protein sequence ID" value="KAE9229147.1"/>
    <property type="molecule type" value="Genomic_DNA"/>
</dbReference>